<organism evidence="1 2">
    <name type="scientific">Araneus ventricosus</name>
    <name type="common">Orbweaver spider</name>
    <name type="synonym">Epeira ventricosa</name>
    <dbReference type="NCBI Taxonomy" id="182803"/>
    <lineage>
        <taxon>Eukaryota</taxon>
        <taxon>Metazoa</taxon>
        <taxon>Ecdysozoa</taxon>
        <taxon>Arthropoda</taxon>
        <taxon>Chelicerata</taxon>
        <taxon>Arachnida</taxon>
        <taxon>Araneae</taxon>
        <taxon>Araneomorphae</taxon>
        <taxon>Entelegynae</taxon>
        <taxon>Araneoidea</taxon>
        <taxon>Araneidae</taxon>
        <taxon>Araneus</taxon>
    </lineage>
</organism>
<dbReference type="EMBL" id="BGPR01201953">
    <property type="protein sequence ID" value="GBN20276.1"/>
    <property type="molecule type" value="Genomic_DNA"/>
</dbReference>
<evidence type="ECO:0000313" key="1">
    <source>
        <dbReference type="EMBL" id="GBN20276.1"/>
    </source>
</evidence>
<dbReference type="AlphaFoldDB" id="A0A4Y2M3H3"/>
<proteinExistence type="predicted"/>
<sequence length="71" mass="8057">MHGYVNIQNCRIWAKENPFRHQPVLLDSEKVNEWCESTASFIVQPFSFEKVCPAGPVTCADNGVRINLFSS</sequence>
<accession>A0A4Y2M3H3</accession>
<comment type="caution">
    <text evidence="1">The sequence shown here is derived from an EMBL/GenBank/DDBJ whole genome shotgun (WGS) entry which is preliminary data.</text>
</comment>
<gene>
    <name evidence="1" type="ORF">AVEN_120383_1</name>
</gene>
<keyword evidence="2" id="KW-1185">Reference proteome</keyword>
<dbReference type="Proteomes" id="UP000499080">
    <property type="component" value="Unassembled WGS sequence"/>
</dbReference>
<evidence type="ECO:0000313" key="2">
    <source>
        <dbReference type="Proteomes" id="UP000499080"/>
    </source>
</evidence>
<feature type="non-terminal residue" evidence="1">
    <location>
        <position position="71"/>
    </location>
</feature>
<protein>
    <submittedName>
        <fullName evidence="1">Uncharacterized protein</fullName>
    </submittedName>
</protein>
<reference evidence="1 2" key="1">
    <citation type="journal article" date="2019" name="Sci. Rep.">
        <title>Orb-weaving spider Araneus ventricosus genome elucidates the spidroin gene catalogue.</title>
        <authorList>
            <person name="Kono N."/>
            <person name="Nakamura H."/>
            <person name="Ohtoshi R."/>
            <person name="Moran D.A.P."/>
            <person name="Shinohara A."/>
            <person name="Yoshida Y."/>
            <person name="Fujiwara M."/>
            <person name="Mori M."/>
            <person name="Tomita M."/>
            <person name="Arakawa K."/>
        </authorList>
    </citation>
    <scope>NUCLEOTIDE SEQUENCE [LARGE SCALE GENOMIC DNA]</scope>
</reference>
<name>A0A4Y2M3H3_ARAVE</name>